<evidence type="ECO:0000313" key="3">
    <source>
        <dbReference type="Proteomes" id="UP000237230"/>
    </source>
</evidence>
<dbReference type="Pfam" id="PF19419">
    <property type="entry name" value="DUF5983"/>
    <property type="match status" value="1"/>
</dbReference>
<feature type="domain" description="DUF5983" evidence="1">
    <location>
        <begin position="27"/>
        <end position="135"/>
    </location>
</feature>
<sequence>MAQSPNPFHIATGDHPVPHPCYSQAFEIASAHLPEEDWEELQALVETADTALLHFECFTLPDSDAIGFKLLSTPWTDQHLGQHWGYDLSTLQALQAAEGFSEETIQVLTLAAQAEVRFLVIDPNSNVLYGLPLFDY</sequence>
<evidence type="ECO:0000259" key="1">
    <source>
        <dbReference type="Pfam" id="PF19419"/>
    </source>
</evidence>
<dbReference type="RefSeq" id="WP_023629564.1">
    <property type="nucleotide sequence ID" value="NZ_CAKNBT010000074.1"/>
</dbReference>
<accession>A0A0P7DN33</accession>
<proteinExistence type="predicted"/>
<dbReference type="InterPro" id="IPR046025">
    <property type="entry name" value="DUF5983"/>
</dbReference>
<reference evidence="2 3" key="2">
    <citation type="submission" date="2018-03" db="EMBL/GenBank/DDBJ databases">
        <title>Draft genome of Pseudomonas putida strain KH-21-114.</title>
        <authorList>
            <person name="Yoshizawa S."/>
            <person name="Khan N.H."/>
            <person name="Nishimura M."/>
            <person name="Chiura H.X."/>
            <person name="Ogura Y."/>
            <person name="Hayashi T."/>
            <person name="Kogure K."/>
        </authorList>
    </citation>
    <scope>NUCLEOTIDE SEQUENCE [LARGE SCALE GENOMIC DNA]</scope>
    <source>
        <strain evidence="2 3">KH-21-114</strain>
    </source>
</reference>
<evidence type="ECO:0000313" key="2">
    <source>
        <dbReference type="EMBL" id="POG09334.1"/>
    </source>
</evidence>
<reference evidence="2 3" key="1">
    <citation type="submission" date="2016-08" db="EMBL/GenBank/DDBJ databases">
        <authorList>
            <person name="Seilhamer J.J."/>
        </authorList>
    </citation>
    <scope>NUCLEOTIDE SEQUENCE [LARGE SCALE GENOMIC DNA]</scope>
    <source>
        <strain evidence="2 3">KH-21-114</strain>
    </source>
</reference>
<dbReference type="GeneID" id="93676516"/>
<gene>
    <name evidence="2" type="ORF">BGP84_06170</name>
</gene>
<name>A0A0P7DN33_PSEPU</name>
<dbReference type="Proteomes" id="UP000237230">
    <property type="component" value="Unassembled WGS sequence"/>
</dbReference>
<protein>
    <recommendedName>
        <fullName evidence="1">DUF5983 domain-containing protein</fullName>
    </recommendedName>
</protein>
<dbReference type="OrthoDB" id="8557870at2"/>
<dbReference type="EMBL" id="MINH01000019">
    <property type="protein sequence ID" value="POG09334.1"/>
    <property type="molecule type" value="Genomic_DNA"/>
</dbReference>
<organism evidence="2 3">
    <name type="scientific">Pseudomonas putida</name>
    <name type="common">Arthrobacter siderocapsulatus</name>
    <dbReference type="NCBI Taxonomy" id="303"/>
    <lineage>
        <taxon>Bacteria</taxon>
        <taxon>Pseudomonadati</taxon>
        <taxon>Pseudomonadota</taxon>
        <taxon>Gammaproteobacteria</taxon>
        <taxon>Pseudomonadales</taxon>
        <taxon>Pseudomonadaceae</taxon>
        <taxon>Pseudomonas</taxon>
    </lineage>
</organism>
<dbReference type="AlphaFoldDB" id="A0A0P7DN33"/>
<comment type="caution">
    <text evidence="2">The sequence shown here is derived from an EMBL/GenBank/DDBJ whole genome shotgun (WGS) entry which is preliminary data.</text>
</comment>